<keyword evidence="2" id="KW-0732">Signal</keyword>
<sequence>MHRITHRRRLALATGAAAVALLAVSGCGGGAGAPEAPPARQATTSPAQQGSMINVTVNEFSFVMAKRDLTAGTYTFMLDNVGSAPHAMALKGPGMGTQQSDVIDGGKKTEWTVTLQPGTYEVWCPVGNHRAQGMETTLTVK</sequence>
<gene>
    <name evidence="4" type="ORF">EDD27_5346</name>
</gene>
<organism evidence="4 5">
    <name type="scientific">Nonomuraea polychroma</name>
    <dbReference type="NCBI Taxonomy" id="46176"/>
    <lineage>
        <taxon>Bacteria</taxon>
        <taxon>Bacillati</taxon>
        <taxon>Actinomycetota</taxon>
        <taxon>Actinomycetes</taxon>
        <taxon>Streptosporangiales</taxon>
        <taxon>Streptosporangiaceae</taxon>
        <taxon>Nonomuraea</taxon>
    </lineage>
</organism>
<dbReference type="PROSITE" id="PS51257">
    <property type="entry name" value="PROKAR_LIPOPROTEIN"/>
    <property type="match status" value="1"/>
</dbReference>
<dbReference type="PROSITE" id="PS00079">
    <property type="entry name" value="MULTICOPPER_OXIDASE1"/>
    <property type="match status" value="1"/>
</dbReference>
<accession>A0A438MAE2</accession>
<evidence type="ECO:0000313" key="5">
    <source>
        <dbReference type="Proteomes" id="UP000284824"/>
    </source>
</evidence>
<evidence type="ECO:0000256" key="2">
    <source>
        <dbReference type="SAM" id="SignalP"/>
    </source>
</evidence>
<feature type="domain" description="EfeO-type cupredoxin-like" evidence="3">
    <location>
        <begin position="44"/>
        <end position="133"/>
    </location>
</feature>
<reference evidence="4 5" key="1">
    <citation type="submission" date="2019-01" db="EMBL/GenBank/DDBJ databases">
        <title>Sequencing the genomes of 1000 actinobacteria strains.</title>
        <authorList>
            <person name="Klenk H.-P."/>
        </authorList>
    </citation>
    <scope>NUCLEOTIDE SEQUENCE [LARGE SCALE GENOMIC DNA]</scope>
    <source>
        <strain evidence="4 5">DSM 43925</strain>
    </source>
</reference>
<dbReference type="GO" id="GO:0046872">
    <property type="term" value="F:metal ion binding"/>
    <property type="evidence" value="ECO:0007669"/>
    <property type="project" value="UniProtKB-KW"/>
</dbReference>
<dbReference type="Pfam" id="PF13473">
    <property type="entry name" value="Cupredoxin_1"/>
    <property type="match status" value="1"/>
</dbReference>
<dbReference type="SUPFAM" id="SSF49503">
    <property type="entry name" value="Cupredoxins"/>
    <property type="match status" value="1"/>
</dbReference>
<feature type="chain" id="PRO_5019292387" evidence="2">
    <location>
        <begin position="34"/>
        <end position="141"/>
    </location>
</feature>
<dbReference type="AlphaFoldDB" id="A0A438MAE2"/>
<feature type="signal peptide" evidence="2">
    <location>
        <begin position="1"/>
        <end position="33"/>
    </location>
</feature>
<name>A0A438MAE2_9ACTN</name>
<keyword evidence="1" id="KW-0479">Metal-binding</keyword>
<dbReference type="Proteomes" id="UP000284824">
    <property type="component" value="Unassembled WGS sequence"/>
</dbReference>
<keyword evidence="5" id="KW-1185">Reference proteome</keyword>
<dbReference type="InterPro" id="IPR028096">
    <property type="entry name" value="EfeO_Cupredoxin"/>
</dbReference>
<dbReference type="InterPro" id="IPR033138">
    <property type="entry name" value="Cu_oxidase_CS"/>
</dbReference>
<dbReference type="InterPro" id="IPR008972">
    <property type="entry name" value="Cupredoxin"/>
</dbReference>
<dbReference type="EMBL" id="SAUN01000001">
    <property type="protein sequence ID" value="RVX42700.1"/>
    <property type="molecule type" value="Genomic_DNA"/>
</dbReference>
<evidence type="ECO:0000259" key="3">
    <source>
        <dbReference type="Pfam" id="PF13473"/>
    </source>
</evidence>
<protein>
    <submittedName>
        <fullName evidence="4">Cupredoxin-like protein</fullName>
    </submittedName>
</protein>
<evidence type="ECO:0000256" key="1">
    <source>
        <dbReference type="ARBA" id="ARBA00022723"/>
    </source>
</evidence>
<proteinExistence type="predicted"/>
<dbReference type="RefSeq" id="WP_164903790.1">
    <property type="nucleotide sequence ID" value="NZ_SAUN01000001.1"/>
</dbReference>
<dbReference type="Gene3D" id="2.60.40.420">
    <property type="entry name" value="Cupredoxins - blue copper proteins"/>
    <property type="match status" value="1"/>
</dbReference>
<comment type="caution">
    <text evidence="4">The sequence shown here is derived from an EMBL/GenBank/DDBJ whole genome shotgun (WGS) entry which is preliminary data.</text>
</comment>
<dbReference type="PROSITE" id="PS51318">
    <property type="entry name" value="TAT"/>
    <property type="match status" value="1"/>
</dbReference>
<dbReference type="InterPro" id="IPR006311">
    <property type="entry name" value="TAT_signal"/>
</dbReference>
<evidence type="ECO:0000313" key="4">
    <source>
        <dbReference type="EMBL" id="RVX42700.1"/>
    </source>
</evidence>